<evidence type="ECO:0000256" key="17">
    <source>
        <dbReference type="RuleBase" id="RU000688"/>
    </source>
</evidence>
<comment type="similarity">
    <text evidence="2 17">Belongs to the G-protein coupled receptor 1 family.</text>
</comment>
<evidence type="ECO:0000256" key="15">
    <source>
        <dbReference type="ARBA" id="ARBA00025402"/>
    </source>
</evidence>
<dbReference type="PROSITE" id="PS50262">
    <property type="entry name" value="G_PROTEIN_RECEP_F1_2"/>
    <property type="match status" value="1"/>
</dbReference>
<comment type="subcellular location">
    <subcellularLocation>
        <location evidence="1">Cell membrane</location>
        <topology evidence="1">Multi-pass membrane protein</topology>
    </subcellularLocation>
</comment>
<dbReference type="EMBL" id="CAXLJM020000051">
    <property type="protein sequence ID" value="CAL8116068.1"/>
    <property type="molecule type" value="Genomic_DNA"/>
</dbReference>
<dbReference type="PRINTS" id="PR00237">
    <property type="entry name" value="GPCRRHODOPSN"/>
</dbReference>
<keyword evidence="12" id="KW-0325">Glycoprotein</keyword>
<feature type="transmembrane region" description="Helical" evidence="19">
    <location>
        <begin position="151"/>
        <end position="172"/>
    </location>
</feature>
<evidence type="ECO:0000256" key="12">
    <source>
        <dbReference type="ARBA" id="ARBA00023180"/>
    </source>
</evidence>
<evidence type="ECO:0000256" key="19">
    <source>
        <dbReference type="SAM" id="Phobius"/>
    </source>
</evidence>
<keyword evidence="7 17" id="KW-0297">G-protein coupled receptor</keyword>
<dbReference type="Pfam" id="PF00001">
    <property type="entry name" value="7tm_1"/>
    <property type="match status" value="1"/>
</dbReference>
<evidence type="ECO:0000256" key="13">
    <source>
        <dbReference type="ARBA" id="ARBA00023224"/>
    </source>
</evidence>
<evidence type="ECO:0000256" key="10">
    <source>
        <dbReference type="ARBA" id="ARBA00023157"/>
    </source>
</evidence>
<evidence type="ECO:0000259" key="20">
    <source>
        <dbReference type="PROSITE" id="PS50262"/>
    </source>
</evidence>
<keyword evidence="11 17" id="KW-0675">Receptor</keyword>
<evidence type="ECO:0000256" key="16">
    <source>
        <dbReference type="ARBA" id="ARBA00031093"/>
    </source>
</evidence>
<keyword evidence="10" id="KW-1015">Disulfide bond</keyword>
<feature type="transmembrane region" description="Helical" evidence="19">
    <location>
        <begin position="430"/>
        <end position="450"/>
    </location>
</feature>
<proteinExistence type="inferred from homology"/>
<dbReference type="SMART" id="SM01381">
    <property type="entry name" value="7TM_GPCR_Srsx"/>
    <property type="match status" value="1"/>
</dbReference>
<dbReference type="PANTHER" id="PTHR24238:SF75">
    <property type="entry name" value="CHOLECYSTOKININ-LIKE RECEPTOR AT 17D1-RELATED"/>
    <property type="match status" value="1"/>
</dbReference>
<dbReference type="Proteomes" id="UP001642540">
    <property type="component" value="Unassembled WGS sequence"/>
</dbReference>
<keyword evidence="8 19" id="KW-0472">Membrane</keyword>
<dbReference type="PANTHER" id="PTHR24238">
    <property type="entry name" value="G-PROTEIN COUPLED RECEPTOR"/>
    <property type="match status" value="1"/>
</dbReference>
<dbReference type="PRINTS" id="PR01822">
    <property type="entry name" value="CCYSTOKININR"/>
</dbReference>
<keyword evidence="6 19" id="KW-1133">Transmembrane helix</keyword>
<evidence type="ECO:0000256" key="9">
    <source>
        <dbReference type="ARBA" id="ARBA00023139"/>
    </source>
</evidence>
<keyword evidence="14" id="KW-0449">Lipoprotein</keyword>
<feature type="region of interest" description="Disordered" evidence="18">
    <location>
        <begin position="276"/>
        <end position="329"/>
    </location>
</feature>
<reference evidence="21 22" key="1">
    <citation type="submission" date="2024-08" db="EMBL/GenBank/DDBJ databases">
        <authorList>
            <person name="Cucini C."/>
            <person name="Frati F."/>
        </authorList>
    </citation>
    <scope>NUCLEOTIDE SEQUENCE [LARGE SCALE GENOMIC DNA]</scope>
</reference>
<feature type="transmembrane region" description="Helical" evidence="19">
    <location>
        <begin position="114"/>
        <end position="139"/>
    </location>
</feature>
<feature type="transmembrane region" description="Helical" evidence="19">
    <location>
        <begin position="193"/>
        <end position="213"/>
    </location>
</feature>
<comment type="caution">
    <text evidence="21">The sequence shown here is derived from an EMBL/GenBank/DDBJ whole genome shotgun (WGS) entry which is preliminary data.</text>
</comment>
<feature type="compositionally biased region" description="Polar residues" evidence="18">
    <location>
        <begin position="276"/>
        <end position="287"/>
    </location>
</feature>
<gene>
    <name evidence="21" type="ORF">ODALV1_LOCUS17140</name>
</gene>
<dbReference type="InterPro" id="IPR000276">
    <property type="entry name" value="GPCR_Rhodpsn"/>
</dbReference>
<protein>
    <recommendedName>
        <fullName evidence="3">Gastrin/cholecystokinin type B receptor</fullName>
    </recommendedName>
    <alternativeName>
        <fullName evidence="16">Cholecystokinin-2 receptor</fullName>
    </alternativeName>
</protein>
<keyword evidence="22" id="KW-1185">Reference proteome</keyword>
<evidence type="ECO:0000256" key="14">
    <source>
        <dbReference type="ARBA" id="ARBA00023288"/>
    </source>
</evidence>
<evidence type="ECO:0000256" key="2">
    <source>
        <dbReference type="ARBA" id="ARBA00010663"/>
    </source>
</evidence>
<dbReference type="PROSITE" id="PS00237">
    <property type="entry name" value="G_PROTEIN_RECEP_F1_1"/>
    <property type="match status" value="1"/>
</dbReference>
<accession>A0ABP1R0C1</accession>
<keyword evidence="4" id="KW-1003">Cell membrane</keyword>
<dbReference type="InterPro" id="IPR000314">
    <property type="entry name" value="Gastrin_rcpt"/>
</dbReference>
<feature type="transmembrane region" description="Helical" evidence="19">
    <location>
        <begin position="80"/>
        <end position="102"/>
    </location>
</feature>
<keyword evidence="9" id="KW-0564">Palmitate</keyword>
<feature type="compositionally biased region" description="Low complexity" evidence="18">
    <location>
        <begin position="308"/>
        <end position="317"/>
    </location>
</feature>
<evidence type="ECO:0000256" key="3">
    <source>
        <dbReference type="ARBA" id="ARBA00019090"/>
    </source>
</evidence>
<keyword evidence="5 17" id="KW-0812">Transmembrane</keyword>
<comment type="function">
    <text evidence="15">Receptor for gastrin and cholecystokinin. The CCK-B receptors occur throughout the central nervous system where they modulate anxiety, analgesia, arousal, and neuroleptic activity. This receptor mediates its action by association with G proteins that activate a phosphatidylinositol-calcium second messenger system.</text>
</comment>
<feature type="domain" description="G-protein coupled receptors family 1 profile" evidence="20">
    <location>
        <begin position="93"/>
        <end position="489"/>
    </location>
</feature>
<dbReference type="Gene3D" id="1.20.1070.10">
    <property type="entry name" value="Rhodopsin 7-helix transmembrane proteins"/>
    <property type="match status" value="2"/>
</dbReference>
<evidence type="ECO:0000256" key="7">
    <source>
        <dbReference type="ARBA" id="ARBA00023040"/>
    </source>
</evidence>
<evidence type="ECO:0000256" key="8">
    <source>
        <dbReference type="ARBA" id="ARBA00023136"/>
    </source>
</evidence>
<evidence type="ECO:0000256" key="18">
    <source>
        <dbReference type="SAM" id="MobiDB-lite"/>
    </source>
</evidence>
<evidence type="ECO:0000256" key="5">
    <source>
        <dbReference type="ARBA" id="ARBA00022692"/>
    </source>
</evidence>
<name>A0ABP1R0C1_9HEXA</name>
<keyword evidence="13 17" id="KW-0807">Transducer</keyword>
<dbReference type="PRINTS" id="PR00527">
    <property type="entry name" value="GASTRINR"/>
</dbReference>
<organism evidence="21 22">
    <name type="scientific">Orchesella dallaii</name>
    <dbReference type="NCBI Taxonomy" id="48710"/>
    <lineage>
        <taxon>Eukaryota</taxon>
        <taxon>Metazoa</taxon>
        <taxon>Ecdysozoa</taxon>
        <taxon>Arthropoda</taxon>
        <taxon>Hexapoda</taxon>
        <taxon>Collembola</taxon>
        <taxon>Entomobryomorpha</taxon>
        <taxon>Entomobryoidea</taxon>
        <taxon>Orchesellidae</taxon>
        <taxon>Orchesellinae</taxon>
        <taxon>Orchesella</taxon>
    </lineage>
</organism>
<evidence type="ECO:0000256" key="6">
    <source>
        <dbReference type="ARBA" id="ARBA00022989"/>
    </source>
</evidence>
<evidence type="ECO:0000256" key="4">
    <source>
        <dbReference type="ARBA" id="ARBA00022475"/>
    </source>
</evidence>
<evidence type="ECO:0000313" key="21">
    <source>
        <dbReference type="EMBL" id="CAL8116068.1"/>
    </source>
</evidence>
<evidence type="ECO:0000256" key="11">
    <source>
        <dbReference type="ARBA" id="ARBA00023170"/>
    </source>
</evidence>
<evidence type="ECO:0000256" key="1">
    <source>
        <dbReference type="ARBA" id="ARBA00004651"/>
    </source>
</evidence>
<dbReference type="SUPFAM" id="SSF81321">
    <property type="entry name" value="Family A G protein-coupled receptor-like"/>
    <property type="match status" value="1"/>
</dbReference>
<dbReference type="InterPro" id="IPR009126">
    <property type="entry name" value="Cholcskin_rcpt"/>
</dbReference>
<evidence type="ECO:0000313" key="22">
    <source>
        <dbReference type="Proteomes" id="UP001642540"/>
    </source>
</evidence>
<feature type="region of interest" description="Disordered" evidence="18">
    <location>
        <begin position="364"/>
        <end position="390"/>
    </location>
</feature>
<sequence>MLTQEDMEGLLFEELTNGTILFNNVTMLLESGLFPTDGEVGDDILLNKAVTIGSGISGANRRPTSPMLPYRLELDVRVQIGLYSVIFLLAIFGNLAVILTLIQNQGMRTITNLFLLNLAIADLLVGVFCMPFNLVGIVLKDFVFGAVLCKLIPYLQAISVSVSAWTLVAISVERYYAICHPLTSRRWQTLSHAYKIIAVVWVLSMLCMSPIAFVNMLQPIRKTGRHKCREEWPDETLEKTYTVFLDMILLVLPLFIMAVKYGLITRTLWPAATHNDPTATGEQSSMLGVSGGDDVGTPTASPLDHRINNSSRNANSSENDHFPTALRRHSTNSVRRFRLTGGSIHNVAPGVTKGSLSILRHNLRASEETPPPSPSATSQGNSSVRVQMHGSGGGSFYSGHQVQVNSQSGRSLGLLRRSNAGKSLSRKKRVIQMLGVVVLEFFVCWTPLYVMNTWYLFSPEGLYETIGPLGVSLIHLLSYSSSCSNPITYCFMNKSFRVAFCHVFGCHCSSRNPPHMSAVSHRNDSLRLSRNRSLYAPSLKTTDDV</sequence>
<dbReference type="InterPro" id="IPR017452">
    <property type="entry name" value="GPCR_Rhodpsn_7TM"/>
</dbReference>
<feature type="transmembrane region" description="Helical" evidence="19">
    <location>
        <begin position="241"/>
        <end position="259"/>
    </location>
</feature>